<gene>
    <name evidence="1" type="ORF">GMRT_jh039</name>
</gene>
<protein>
    <submittedName>
        <fullName evidence="1">Uncharacterized protein</fullName>
    </submittedName>
</protein>
<dbReference type="EMBL" id="VDLU01000002">
    <property type="protein sequence ID" value="TNJ28117.1"/>
    <property type="molecule type" value="Genomic_DNA"/>
</dbReference>
<name>A0A4Z1T4V9_GIAMU</name>
<accession>A0A4Z1T4V9</accession>
<reference evidence="1 2" key="1">
    <citation type="submission" date="2019-05" db="EMBL/GenBank/DDBJ databases">
        <title>The compact genome of Giardia muris reveals important steps in the evolution of intestinal protozoan parasites.</title>
        <authorList>
            <person name="Xu F."/>
            <person name="Jimenez-Gonzalez A."/>
            <person name="Einarsson E."/>
            <person name="Astvaldsson A."/>
            <person name="Peirasmaki D."/>
            <person name="Eckmann L."/>
            <person name="Andersson J.O."/>
            <person name="Svard S.G."/>
            <person name="Jerlstrom-Hultqvist J."/>
        </authorList>
    </citation>
    <scope>NUCLEOTIDE SEQUENCE [LARGE SCALE GENOMIC DNA]</scope>
    <source>
        <strain evidence="1 2">Roberts-Thomson</strain>
    </source>
</reference>
<comment type="caution">
    <text evidence="1">The sequence shown here is derived from an EMBL/GenBank/DDBJ whole genome shotgun (WGS) entry which is preliminary data.</text>
</comment>
<dbReference type="AlphaFoldDB" id="A0A4Z1T4V9"/>
<proteinExistence type="predicted"/>
<organism evidence="1 2">
    <name type="scientific">Giardia muris</name>
    <dbReference type="NCBI Taxonomy" id="5742"/>
    <lineage>
        <taxon>Eukaryota</taxon>
        <taxon>Metamonada</taxon>
        <taxon>Diplomonadida</taxon>
        <taxon>Hexamitidae</taxon>
        <taxon>Giardiinae</taxon>
        <taxon>Giardia</taxon>
    </lineage>
</organism>
<dbReference type="Proteomes" id="UP000315496">
    <property type="component" value="Chromosome 2"/>
</dbReference>
<sequence length="105" mass="11583">MTVVVRDMGELGYAEFRVPEDEFAEFVIRNLQYIYAKAVKATTGLRIPSHPISIIVGPNIITVRLEQPLTDELTLFGNTIVSTPTIICHLSASQATASDLLKRPV</sequence>
<evidence type="ECO:0000313" key="1">
    <source>
        <dbReference type="EMBL" id="TNJ28117.1"/>
    </source>
</evidence>
<evidence type="ECO:0000313" key="2">
    <source>
        <dbReference type="Proteomes" id="UP000315496"/>
    </source>
</evidence>
<keyword evidence="2" id="KW-1185">Reference proteome</keyword>
<dbReference type="VEuPathDB" id="GiardiaDB:GMRT_jh039"/>